<dbReference type="AlphaFoldDB" id="A0A6N2S057"/>
<feature type="active site" description="Proton donor/acceptor" evidence="2">
    <location>
        <position position="186"/>
    </location>
</feature>
<dbReference type="NCBIfam" id="NF033745">
    <property type="entry name" value="class_C_sortase"/>
    <property type="match status" value="1"/>
</dbReference>
<dbReference type="Gene3D" id="2.40.260.10">
    <property type="entry name" value="Sortase"/>
    <property type="match status" value="1"/>
</dbReference>
<evidence type="ECO:0000256" key="4">
    <source>
        <dbReference type="SAM" id="Phobius"/>
    </source>
</evidence>
<sequence>MSEHEIHAGDSLSSTQVQEETPETAEERDQRIRKAQRRRRLFTILPPVLLVLGILVLLYPVIATYQNNLEQQRIAKAFSAEQTNLGPDVLKDELARADEYNRQAAEAPILDPWLESQRPNTPQYSNYLSQLDVNPVMATVKVPSADISLPIYHGTETSTLEKGVGHLFGTALPVGGEGTHTVLTGHSGLGSATMFDHLNRVKVGDVFYIEVLDRHLKYKVTDIRTVLPNETESLNKVAGKDLATLITCTPYGINTHRLLVTGERVPMDNQQVAAESAKVEPAVIQTWMIAVVVGIIAVLIATAVLWGFARKNRKKREAEEAAAAEASAASGNGEEA</sequence>
<dbReference type="EMBL" id="CACRSM010000002">
    <property type="protein sequence ID" value="VYS86667.1"/>
    <property type="molecule type" value="Genomic_DNA"/>
</dbReference>
<organism evidence="5">
    <name type="scientific">Schaalia odontolytica</name>
    <dbReference type="NCBI Taxonomy" id="1660"/>
    <lineage>
        <taxon>Bacteria</taxon>
        <taxon>Bacillati</taxon>
        <taxon>Actinomycetota</taxon>
        <taxon>Actinomycetes</taxon>
        <taxon>Actinomycetales</taxon>
        <taxon>Actinomycetaceae</taxon>
        <taxon>Schaalia</taxon>
    </lineage>
</organism>
<keyword evidence="4" id="KW-0812">Transmembrane</keyword>
<dbReference type="Pfam" id="PF04203">
    <property type="entry name" value="Sortase"/>
    <property type="match status" value="1"/>
</dbReference>
<name>A0A6N2S057_9ACTO</name>
<feature type="active site" description="Acyl-thioester intermediate" evidence="2">
    <location>
        <position position="248"/>
    </location>
</feature>
<reference evidence="5" key="1">
    <citation type="submission" date="2019-11" db="EMBL/GenBank/DDBJ databases">
        <authorList>
            <person name="Feng L."/>
        </authorList>
    </citation>
    <scope>NUCLEOTIDE SEQUENCE</scope>
    <source>
        <strain evidence="5">AodontolyticusLFYP35</strain>
    </source>
</reference>
<keyword evidence="1" id="KW-0378">Hydrolase</keyword>
<evidence type="ECO:0000313" key="5">
    <source>
        <dbReference type="EMBL" id="VYS86667.1"/>
    </source>
</evidence>
<feature type="compositionally biased region" description="Low complexity" evidence="3">
    <location>
        <begin position="321"/>
        <end position="336"/>
    </location>
</feature>
<feature type="transmembrane region" description="Helical" evidence="4">
    <location>
        <begin position="41"/>
        <end position="62"/>
    </location>
</feature>
<evidence type="ECO:0000256" key="3">
    <source>
        <dbReference type="SAM" id="MobiDB-lite"/>
    </source>
</evidence>
<protein>
    <submittedName>
        <fullName evidence="5">Sortase family protein</fullName>
    </submittedName>
</protein>
<gene>
    <name evidence="5" type="ORF">AOLFYP35_00618</name>
</gene>
<dbReference type="InterPro" id="IPR023365">
    <property type="entry name" value="Sortase_dom-sf"/>
</dbReference>
<evidence type="ECO:0000256" key="1">
    <source>
        <dbReference type="ARBA" id="ARBA00022801"/>
    </source>
</evidence>
<dbReference type="SUPFAM" id="SSF63817">
    <property type="entry name" value="Sortase"/>
    <property type="match status" value="1"/>
</dbReference>
<dbReference type="CDD" id="cd05827">
    <property type="entry name" value="Sortase_C"/>
    <property type="match status" value="1"/>
</dbReference>
<keyword evidence="4" id="KW-0472">Membrane</keyword>
<dbReference type="InterPro" id="IPR042002">
    <property type="entry name" value="Sortase_C"/>
</dbReference>
<proteinExistence type="predicted"/>
<keyword evidence="4" id="KW-1133">Transmembrane helix</keyword>
<accession>A0A6N2S057</accession>
<dbReference type="InterPro" id="IPR005754">
    <property type="entry name" value="Sortase"/>
</dbReference>
<dbReference type="NCBIfam" id="TIGR01076">
    <property type="entry name" value="sortase_fam"/>
    <property type="match status" value="1"/>
</dbReference>
<feature type="region of interest" description="Disordered" evidence="3">
    <location>
        <begin position="317"/>
        <end position="336"/>
    </location>
</feature>
<feature type="region of interest" description="Disordered" evidence="3">
    <location>
        <begin position="1"/>
        <end position="32"/>
    </location>
</feature>
<feature type="transmembrane region" description="Helical" evidence="4">
    <location>
        <begin position="287"/>
        <end position="309"/>
    </location>
</feature>
<evidence type="ECO:0000256" key="2">
    <source>
        <dbReference type="PIRSR" id="PIRSR605754-1"/>
    </source>
</evidence>
<dbReference type="GO" id="GO:0016787">
    <property type="term" value="F:hydrolase activity"/>
    <property type="evidence" value="ECO:0007669"/>
    <property type="project" value="UniProtKB-KW"/>
</dbReference>